<comment type="similarity">
    <text evidence="5">Belongs to the FlgI family.</text>
</comment>
<dbReference type="GO" id="GO:0005198">
    <property type="term" value="F:structural molecule activity"/>
    <property type="evidence" value="ECO:0007669"/>
    <property type="project" value="InterPro"/>
</dbReference>
<evidence type="ECO:0000256" key="5">
    <source>
        <dbReference type="HAMAP-Rule" id="MF_00416"/>
    </source>
</evidence>
<dbReference type="GO" id="GO:0071973">
    <property type="term" value="P:bacterial-type flagellum-dependent cell motility"/>
    <property type="evidence" value="ECO:0007669"/>
    <property type="project" value="InterPro"/>
</dbReference>
<dbReference type="Pfam" id="PF02119">
    <property type="entry name" value="FlgI"/>
    <property type="match status" value="1"/>
</dbReference>
<keyword evidence="6" id="KW-0966">Cell projection</keyword>
<organism evidence="6 7">
    <name type="scientific">Anaerobaca lacustris</name>
    <dbReference type="NCBI Taxonomy" id="3044600"/>
    <lineage>
        <taxon>Bacteria</taxon>
        <taxon>Pseudomonadati</taxon>
        <taxon>Planctomycetota</taxon>
        <taxon>Phycisphaerae</taxon>
        <taxon>Sedimentisphaerales</taxon>
        <taxon>Anaerobacaceae</taxon>
        <taxon>Anaerobaca</taxon>
    </lineage>
</organism>
<keyword evidence="7" id="KW-1185">Reference proteome</keyword>
<dbReference type="RefSeq" id="WP_349243531.1">
    <property type="nucleotide sequence ID" value="NZ_JASCXX010000003.1"/>
</dbReference>
<dbReference type="InterPro" id="IPR001782">
    <property type="entry name" value="Flag_FlgI"/>
</dbReference>
<evidence type="ECO:0000256" key="2">
    <source>
        <dbReference type="ARBA" id="ARBA00004117"/>
    </source>
</evidence>
<gene>
    <name evidence="5" type="primary">flgI</name>
    <name evidence="6" type="ORF">QJ522_03605</name>
</gene>
<keyword evidence="4 5" id="KW-0975">Bacterial flagellum</keyword>
<keyword evidence="6" id="KW-0282">Flagellum</keyword>
<evidence type="ECO:0000313" key="7">
    <source>
        <dbReference type="Proteomes" id="UP001431776"/>
    </source>
</evidence>
<evidence type="ECO:0000256" key="4">
    <source>
        <dbReference type="ARBA" id="ARBA00023143"/>
    </source>
</evidence>
<name>A0AAW6TW61_9BACT</name>
<evidence type="ECO:0000313" key="6">
    <source>
        <dbReference type="EMBL" id="MDI6448121.1"/>
    </source>
</evidence>
<comment type="subunit">
    <text evidence="5">The basal body constitutes a major portion of the flagellar organelle and consists of four rings (L,P,S, and M) mounted on a central rod.</text>
</comment>
<comment type="subcellular location">
    <subcellularLocation>
        <location evidence="2 5">Bacterial flagellum basal body</location>
    </subcellularLocation>
</comment>
<comment type="function">
    <text evidence="1 5">Assembles around the rod to form the L-ring and probably protects the motor/basal body from shearing forces during rotation.</text>
</comment>
<dbReference type="PANTHER" id="PTHR30381">
    <property type="entry name" value="FLAGELLAR P-RING PERIPLASMIC PROTEIN FLGI"/>
    <property type="match status" value="1"/>
</dbReference>
<sequence>MMEPMDGRKPVDVAGRFRRLCPAAWMARAAAAFLLLVVCGSVRGERIKDIVEIQGVRGNPLTGVGLVIGLAGTGDTGLLSRQMLTNILRESGLVLSPSDLSGGNIAVVMVTGELGPFHREGMRIDVDISSLGDAKTLQGAMLLPTPLKGLDGQVYAVAQGGVSLGGWSVAGKQASLSKNHQTVGRIANGAIVEKAELASFVEQVAGQRFITLSLRNSDFSTAQRISDVINQSYADSAFVLDAASVRVMVPPDITQRNVIAFLDEITQKEVTVDTPAVVVINERTGTIVVGENVGISSVAISQGSLVVKVKETAQVSQPMAPFSDAGSTEVIPETMVGVEEQNAYLIPVERAVTVSELAKTLNAIGASPRDLIAIFNALKEAGALQAKLVIM</sequence>
<dbReference type="PANTHER" id="PTHR30381:SF0">
    <property type="entry name" value="FLAGELLAR P-RING PROTEIN"/>
    <property type="match status" value="1"/>
</dbReference>
<dbReference type="GO" id="GO:0009428">
    <property type="term" value="C:bacterial-type flagellum basal body, distal rod, P ring"/>
    <property type="evidence" value="ECO:0007669"/>
    <property type="project" value="InterPro"/>
</dbReference>
<dbReference type="GO" id="GO:0030288">
    <property type="term" value="C:outer membrane-bounded periplasmic space"/>
    <property type="evidence" value="ECO:0007669"/>
    <property type="project" value="InterPro"/>
</dbReference>
<dbReference type="NCBIfam" id="NF003676">
    <property type="entry name" value="PRK05303.1"/>
    <property type="match status" value="1"/>
</dbReference>
<dbReference type="HAMAP" id="MF_00416">
    <property type="entry name" value="FlgI"/>
    <property type="match status" value="1"/>
</dbReference>
<evidence type="ECO:0000256" key="3">
    <source>
        <dbReference type="ARBA" id="ARBA00022729"/>
    </source>
</evidence>
<dbReference type="PRINTS" id="PR01010">
    <property type="entry name" value="FLGPRINGFLGI"/>
</dbReference>
<comment type="caution">
    <text evidence="6">The sequence shown here is derived from an EMBL/GenBank/DDBJ whole genome shotgun (WGS) entry which is preliminary data.</text>
</comment>
<dbReference type="AlphaFoldDB" id="A0AAW6TW61"/>
<proteinExistence type="inferred from homology"/>
<accession>A0AAW6TW61</accession>
<dbReference type="EMBL" id="JASCXX010000003">
    <property type="protein sequence ID" value="MDI6448121.1"/>
    <property type="molecule type" value="Genomic_DNA"/>
</dbReference>
<reference evidence="6" key="1">
    <citation type="submission" date="2023-05" db="EMBL/GenBank/DDBJ databases">
        <title>Anaerotaeda fermentans gen. nov., sp. nov., a novel anaerobic planctomycete of the new family within the order Sedimentisphaerales isolated from Taman Peninsula, Russia.</title>
        <authorList>
            <person name="Khomyakova M.A."/>
            <person name="Merkel A.Y."/>
            <person name="Slobodkin A.I."/>
        </authorList>
    </citation>
    <scope>NUCLEOTIDE SEQUENCE</scope>
    <source>
        <strain evidence="6">M17dextr</strain>
    </source>
</reference>
<evidence type="ECO:0000256" key="1">
    <source>
        <dbReference type="ARBA" id="ARBA00002591"/>
    </source>
</evidence>
<dbReference type="Proteomes" id="UP001431776">
    <property type="component" value="Unassembled WGS sequence"/>
</dbReference>
<protein>
    <recommendedName>
        <fullName evidence="5">Flagellar P-ring protein</fullName>
    </recommendedName>
    <alternativeName>
        <fullName evidence="5">Basal body P-ring protein</fullName>
    </alternativeName>
</protein>
<keyword evidence="3" id="KW-0732">Signal</keyword>
<keyword evidence="6" id="KW-0969">Cilium</keyword>